<dbReference type="GeneID" id="83712901"/>
<evidence type="ECO:0000313" key="5">
    <source>
        <dbReference type="Proteomes" id="UP001154259"/>
    </source>
</evidence>
<dbReference type="Proteomes" id="UP001154259">
    <property type="component" value="Unassembled WGS sequence"/>
</dbReference>
<sequence>MNFFEILRWWWESNAEWIKIHDPWVIPVMAVSIPLSLVIRAICALIKVWRGK</sequence>
<dbReference type="AlphaFoldDB" id="A0A9W4TPE5"/>
<accession>A0A9W4TPE5</accession>
<comment type="caution">
    <text evidence="2">The sequence shown here is derived from an EMBL/GenBank/DDBJ whole genome shotgun (WGS) entry which is preliminary data.</text>
</comment>
<protein>
    <submittedName>
        <fullName evidence="2">Uncharacterized protein</fullName>
    </submittedName>
</protein>
<keyword evidence="1" id="KW-1133">Transmembrane helix</keyword>
<gene>
    <name evidence="3" type="ORF">R53529_LOCUS1742</name>
    <name evidence="2" type="ORF">R53530_LOCUS1844</name>
</gene>
<organism evidence="2 4">
    <name type="scientific">Commensalibacter communis</name>
    <dbReference type="NCBI Taxonomy" id="2972786"/>
    <lineage>
        <taxon>Bacteria</taxon>
        <taxon>Pseudomonadati</taxon>
        <taxon>Pseudomonadota</taxon>
        <taxon>Alphaproteobacteria</taxon>
        <taxon>Acetobacterales</taxon>
        <taxon>Acetobacteraceae</taxon>
    </lineage>
</organism>
<keyword evidence="1" id="KW-0472">Membrane</keyword>
<dbReference type="Proteomes" id="UP001154255">
    <property type="component" value="Unassembled WGS sequence"/>
</dbReference>
<reference evidence="2" key="1">
    <citation type="submission" date="2022-10" db="EMBL/GenBank/DDBJ databases">
        <authorList>
            <person name="Botero Cardona J."/>
        </authorList>
    </citation>
    <scope>NUCLEOTIDE SEQUENCE</scope>
    <source>
        <strain evidence="2">LMG 31819</strain>
        <strain evidence="3">R-53529</strain>
    </source>
</reference>
<evidence type="ECO:0000313" key="3">
    <source>
        <dbReference type="EMBL" id="CAI3951669.1"/>
    </source>
</evidence>
<evidence type="ECO:0000256" key="1">
    <source>
        <dbReference type="SAM" id="Phobius"/>
    </source>
</evidence>
<proteinExistence type="predicted"/>
<keyword evidence="5" id="KW-1185">Reference proteome</keyword>
<dbReference type="EMBL" id="CAMXCS010000004">
    <property type="protein sequence ID" value="CAI3951669.1"/>
    <property type="molecule type" value="Genomic_DNA"/>
</dbReference>
<keyword evidence="1" id="KW-0812">Transmembrane</keyword>
<name>A0A9W4TPE5_9PROT</name>
<feature type="transmembrane region" description="Helical" evidence="1">
    <location>
        <begin position="24"/>
        <end position="46"/>
    </location>
</feature>
<dbReference type="RefSeq" id="WP_271790173.1">
    <property type="nucleotide sequence ID" value="NZ_CAMXCJ010000005.1"/>
</dbReference>
<evidence type="ECO:0000313" key="4">
    <source>
        <dbReference type="Proteomes" id="UP001154255"/>
    </source>
</evidence>
<evidence type="ECO:0000313" key="2">
    <source>
        <dbReference type="EMBL" id="CAI3951349.1"/>
    </source>
</evidence>
<dbReference type="EMBL" id="CAMXCM010000006">
    <property type="protein sequence ID" value="CAI3951349.1"/>
    <property type="molecule type" value="Genomic_DNA"/>
</dbReference>